<feature type="domain" description="CSC1/OSCA1-like cytosolic" evidence="11">
    <location>
        <begin position="144"/>
        <end position="318"/>
    </location>
</feature>
<sequence>MPEELRTEPLSDDLFAWANPIVHQPIGSFYKLGLDSYYFLRFMYTLLILFVGLACLNIPILIPVNFLGGDELTKGTVRGLDKISTSNISAHNTNKYMFHFGLALFVILWFHYVLVYELKDCVKEKQRNLLLSAKVDAKREAMATILLENVPNELKNEEALSALFEAIPGGVKKIWPVLDYRELEKLVVQYEKYRTLLEELEINIIRDKTIKRPKYARKNFYEPIQFCGIQWTIPGLCKVVDAYDHTAGQMLLLGEHIIEKQHELRRTKISESKLSKVFVQFNQVSSAYLARQILLTGSPGNMTCSSIEIDPDNIIWQNLVDSDQPIPKTIWNAAMFFVSILIIICWVVPVAFVGSISQLPYLTALIPTISWLNGLPEFITAFIAGILPTIVLTFLTSVAMYIFEIVGHKRGQLLRPSLQLSLQNWVFVFLFFHLFIVITISSGIIVVLERFLINPSAIPAMVAQDFPKASNFFFSFFILKGLTCFGNSLLQFGRFLNDVCVGSLFDKTPRQQLMRRMNIPSVSWGLTYPTYSVYGSIGLVYSVISPLILVFCCINFLLDLLSYKFCLLYVFRCKNDSETGGKIYTIALRQLYAGIYSLEVFLIGLFFIVKDDNGENTCFMLGVMMVIVLVITIWAHVTLNQQYDKCLDVLPLEMFQELDCASKAQHDIDTASLFCHPCLRFDPCKQVIWIPKDSYGYSEIEKEKLEILGLRVFDQGCTIDSRGEIKILVSPPDFIFK</sequence>
<feature type="transmembrane region" description="Helical" evidence="7">
    <location>
        <begin position="517"/>
        <end position="541"/>
    </location>
</feature>
<dbReference type="GO" id="GO:0005227">
    <property type="term" value="F:calcium-activated cation channel activity"/>
    <property type="evidence" value="ECO:0007669"/>
    <property type="project" value="InterPro"/>
</dbReference>
<evidence type="ECO:0000259" key="8">
    <source>
        <dbReference type="Pfam" id="PF02714"/>
    </source>
</evidence>
<dbReference type="Pfam" id="PF02714">
    <property type="entry name" value="RSN1_7TM"/>
    <property type="match status" value="1"/>
</dbReference>
<comment type="subcellular location">
    <subcellularLocation>
        <location evidence="1">Membrane</location>
        <topology evidence="1">Multi-pass membrane protein</topology>
    </subcellularLocation>
</comment>
<dbReference type="GO" id="GO:0005886">
    <property type="term" value="C:plasma membrane"/>
    <property type="evidence" value="ECO:0007669"/>
    <property type="project" value="TreeGrafter"/>
</dbReference>
<feature type="transmembrane region" description="Helical" evidence="7">
    <location>
        <begin position="38"/>
        <end position="62"/>
    </location>
</feature>
<keyword evidence="6 7" id="KW-0472">Membrane</keyword>
<dbReference type="RefSeq" id="XP_046059284.1">
    <property type="nucleotide sequence ID" value="XM_046206628.1"/>
</dbReference>
<feature type="domain" description="CSC1/OSCA1-like N-terminal transmembrane" evidence="10">
    <location>
        <begin position="4"/>
        <end position="117"/>
    </location>
</feature>
<feature type="transmembrane region" description="Helical" evidence="7">
    <location>
        <begin position="334"/>
        <end position="358"/>
    </location>
</feature>
<accession>A0A9P8T1R2</accession>
<reference evidence="12" key="1">
    <citation type="journal article" date="2021" name="Open Biol.">
        <title>Shared evolutionary footprints suggest mitochondrial oxidative damage underlies multiple complex I losses in fungi.</title>
        <authorList>
            <person name="Schikora-Tamarit M.A."/>
            <person name="Marcet-Houben M."/>
            <person name="Nosek J."/>
            <person name="Gabaldon T."/>
        </authorList>
    </citation>
    <scope>NUCLEOTIDE SEQUENCE</scope>
    <source>
        <strain evidence="12">CBS6075</strain>
    </source>
</reference>
<evidence type="ECO:0000256" key="6">
    <source>
        <dbReference type="ARBA" id="ARBA00023136"/>
    </source>
</evidence>
<evidence type="ECO:0000256" key="5">
    <source>
        <dbReference type="ARBA" id="ARBA00022989"/>
    </source>
</evidence>
<dbReference type="PANTHER" id="PTHR13018">
    <property type="entry name" value="PROBABLE MEMBRANE PROTEIN DUF221-RELATED"/>
    <property type="match status" value="1"/>
</dbReference>
<dbReference type="Proteomes" id="UP000769157">
    <property type="component" value="Unassembled WGS sequence"/>
</dbReference>
<feature type="transmembrane region" description="Helical" evidence="7">
    <location>
        <begin position="547"/>
        <end position="571"/>
    </location>
</feature>
<feature type="transmembrane region" description="Helical" evidence="7">
    <location>
        <begin position="472"/>
        <end position="496"/>
    </location>
</feature>
<feature type="transmembrane region" description="Helical" evidence="7">
    <location>
        <begin position="424"/>
        <end position="452"/>
    </location>
</feature>
<dbReference type="InterPro" id="IPR022257">
    <property type="entry name" value="PHM7_ext"/>
</dbReference>
<dbReference type="Pfam" id="PF13967">
    <property type="entry name" value="RSN1_TM"/>
    <property type="match status" value="1"/>
</dbReference>
<dbReference type="OrthoDB" id="1076608at2759"/>
<dbReference type="InterPro" id="IPR045122">
    <property type="entry name" value="Csc1-like"/>
</dbReference>
<feature type="transmembrane region" description="Helical" evidence="7">
    <location>
        <begin position="621"/>
        <end position="639"/>
    </location>
</feature>
<evidence type="ECO:0000259" key="11">
    <source>
        <dbReference type="Pfam" id="PF14703"/>
    </source>
</evidence>
<keyword evidence="13" id="KW-1185">Reference proteome</keyword>
<dbReference type="AlphaFoldDB" id="A0A9P8T1R2"/>
<keyword evidence="4 7" id="KW-0812">Transmembrane</keyword>
<evidence type="ECO:0000256" key="4">
    <source>
        <dbReference type="ARBA" id="ARBA00022692"/>
    </source>
</evidence>
<feature type="domain" description="CSC1/OSCA1-like 7TM region" evidence="8">
    <location>
        <begin position="334"/>
        <end position="606"/>
    </location>
</feature>
<dbReference type="Pfam" id="PF14703">
    <property type="entry name" value="PHM7_cyt"/>
    <property type="match status" value="1"/>
</dbReference>
<organism evidence="12 13">
    <name type="scientific">Ogataea philodendri</name>
    <dbReference type="NCBI Taxonomy" id="1378263"/>
    <lineage>
        <taxon>Eukaryota</taxon>
        <taxon>Fungi</taxon>
        <taxon>Dikarya</taxon>
        <taxon>Ascomycota</taxon>
        <taxon>Saccharomycotina</taxon>
        <taxon>Pichiomycetes</taxon>
        <taxon>Pichiales</taxon>
        <taxon>Pichiaceae</taxon>
        <taxon>Ogataea</taxon>
    </lineage>
</organism>
<feature type="transmembrane region" description="Helical" evidence="7">
    <location>
        <begin position="378"/>
        <end position="403"/>
    </location>
</feature>
<comment type="caution">
    <text evidence="12">The sequence shown here is derived from an EMBL/GenBank/DDBJ whole genome shotgun (WGS) entry which is preliminary data.</text>
</comment>
<dbReference type="InterPro" id="IPR032880">
    <property type="entry name" value="CSC1/OSCA1-like_N"/>
</dbReference>
<dbReference type="Pfam" id="PF12621">
    <property type="entry name" value="PHM7_ext"/>
    <property type="match status" value="1"/>
</dbReference>
<gene>
    <name evidence="12" type="ORF">OGAPHI_005443</name>
</gene>
<comment type="similarity">
    <text evidence="2">Belongs to the CSC1 (TC 1.A.17) family.</text>
</comment>
<name>A0A9P8T1R2_9ASCO</name>
<dbReference type="EMBL" id="JAEUBE010000378">
    <property type="protein sequence ID" value="KAH3662195.1"/>
    <property type="molecule type" value="Genomic_DNA"/>
</dbReference>
<keyword evidence="5 7" id="KW-1133">Transmembrane helix</keyword>
<protein>
    <submittedName>
        <fullName evidence="12">Uncharacterized protein</fullName>
    </submittedName>
</protein>
<dbReference type="InterPro" id="IPR003864">
    <property type="entry name" value="CSC1/OSCA1-like_7TM"/>
</dbReference>
<evidence type="ECO:0000256" key="3">
    <source>
        <dbReference type="ARBA" id="ARBA00022448"/>
    </source>
</evidence>
<dbReference type="GeneID" id="70237407"/>
<feature type="domain" description="10TM putative phosphate transporter extracellular tail" evidence="9">
    <location>
        <begin position="636"/>
        <end position="733"/>
    </location>
</feature>
<feature type="transmembrane region" description="Helical" evidence="7">
    <location>
        <begin position="96"/>
        <end position="118"/>
    </location>
</feature>
<evidence type="ECO:0000256" key="2">
    <source>
        <dbReference type="ARBA" id="ARBA00007779"/>
    </source>
</evidence>
<evidence type="ECO:0000313" key="12">
    <source>
        <dbReference type="EMBL" id="KAH3662195.1"/>
    </source>
</evidence>
<dbReference type="PANTHER" id="PTHR13018:SF20">
    <property type="entry name" value="SPORULATION-SPECIFIC PROTEIN 75"/>
    <property type="match status" value="1"/>
</dbReference>
<dbReference type="InterPro" id="IPR027815">
    <property type="entry name" value="CSC1/OSCA1-like_cyt"/>
</dbReference>
<keyword evidence="3" id="KW-0813">Transport</keyword>
<evidence type="ECO:0000256" key="7">
    <source>
        <dbReference type="SAM" id="Phobius"/>
    </source>
</evidence>
<reference evidence="12" key="2">
    <citation type="submission" date="2021-01" db="EMBL/GenBank/DDBJ databases">
        <authorList>
            <person name="Schikora-Tamarit M.A."/>
        </authorList>
    </citation>
    <scope>NUCLEOTIDE SEQUENCE</scope>
    <source>
        <strain evidence="12">CBS6075</strain>
    </source>
</reference>
<evidence type="ECO:0000313" key="13">
    <source>
        <dbReference type="Proteomes" id="UP000769157"/>
    </source>
</evidence>
<proteinExistence type="inferred from homology"/>
<evidence type="ECO:0000256" key="1">
    <source>
        <dbReference type="ARBA" id="ARBA00004141"/>
    </source>
</evidence>
<evidence type="ECO:0000259" key="10">
    <source>
        <dbReference type="Pfam" id="PF13967"/>
    </source>
</evidence>
<evidence type="ECO:0000259" key="9">
    <source>
        <dbReference type="Pfam" id="PF12621"/>
    </source>
</evidence>
<feature type="transmembrane region" description="Helical" evidence="7">
    <location>
        <begin position="591"/>
        <end position="609"/>
    </location>
</feature>